<evidence type="ECO:0000256" key="6">
    <source>
        <dbReference type="SAM" id="Phobius"/>
    </source>
</evidence>
<dbReference type="GO" id="GO:0005886">
    <property type="term" value="C:plasma membrane"/>
    <property type="evidence" value="ECO:0007669"/>
    <property type="project" value="TreeGrafter"/>
</dbReference>
<dbReference type="RefSeq" id="WP_131279397.1">
    <property type="nucleotide sequence ID" value="NZ_JBHSLR010000009.1"/>
</dbReference>
<feature type="transmembrane region" description="Helical" evidence="6">
    <location>
        <begin position="119"/>
        <end position="141"/>
    </location>
</feature>
<dbReference type="Pfam" id="PF03649">
    <property type="entry name" value="UPF0014"/>
    <property type="match status" value="1"/>
</dbReference>
<keyword evidence="8" id="KW-1185">Reference proteome</keyword>
<protein>
    <submittedName>
        <fullName evidence="7">ABC transporter permease</fullName>
    </submittedName>
</protein>
<proteinExistence type="inferred from homology"/>
<dbReference type="PANTHER" id="PTHR30028">
    <property type="entry name" value="UPF0014 INNER MEMBRANE PROTEIN YBBM-RELATED"/>
    <property type="match status" value="1"/>
</dbReference>
<organism evidence="7 8">
    <name type="scientific">Arcanobacterium bovis</name>
    <dbReference type="NCBI Taxonomy" id="2529275"/>
    <lineage>
        <taxon>Bacteria</taxon>
        <taxon>Bacillati</taxon>
        <taxon>Actinomycetota</taxon>
        <taxon>Actinomycetes</taxon>
        <taxon>Actinomycetales</taxon>
        <taxon>Actinomycetaceae</taxon>
        <taxon>Arcanobacterium</taxon>
    </lineage>
</organism>
<reference evidence="7 8" key="1">
    <citation type="submission" date="2019-02" db="EMBL/GenBank/DDBJ databases">
        <title>Arcanobacterium bovis sp. nov., isolated from the milk of a cow with mastitis.</title>
        <authorList>
            <person name="Sammra O."/>
            <person name="Foster G."/>
            <person name="Hassan A."/>
            <person name="Alssahen M."/>
            <person name="Laemmler C."/>
            <person name="Borowiak M."/>
            <person name="Malorny B."/>
            <person name="Abdulmawjood A."/>
        </authorList>
    </citation>
    <scope>NUCLEOTIDE SEQUENCE [LARGE SCALE GENOMIC DNA]</scope>
    <source>
        <strain evidence="7 8">C605018/01/1</strain>
    </source>
</reference>
<dbReference type="Proteomes" id="UP000293036">
    <property type="component" value="Unassembled WGS sequence"/>
</dbReference>
<feature type="transmembrane region" description="Helical" evidence="6">
    <location>
        <begin position="6"/>
        <end position="24"/>
    </location>
</feature>
<feature type="transmembrane region" description="Helical" evidence="6">
    <location>
        <begin position="214"/>
        <end position="235"/>
    </location>
</feature>
<comment type="caution">
    <text evidence="7">The sequence shown here is derived from an EMBL/GenBank/DDBJ whole genome shotgun (WGS) entry which is preliminary data.</text>
</comment>
<accession>A0A4Q9V4A2</accession>
<comment type="similarity">
    <text evidence="2">Belongs to the UPF0014 family.</text>
</comment>
<evidence type="ECO:0000256" key="2">
    <source>
        <dbReference type="ARBA" id="ARBA00005268"/>
    </source>
</evidence>
<feature type="transmembrane region" description="Helical" evidence="6">
    <location>
        <begin position="61"/>
        <end position="77"/>
    </location>
</feature>
<keyword evidence="3 6" id="KW-0812">Transmembrane</keyword>
<dbReference type="EMBL" id="SJDT01000001">
    <property type="protein sequence ID" value="TBW23827.1"/>
    <property type="molecule type" value="Genomic_DNA"/>
</dbReference>
<evidence type="ECO:0000256" key="4">
    <source>
        <dbReference type="ARBA" id="ARBA00022989"/>
    </source>
</evidence>
<dbReference type="InterPro" id="IPR005226">
    <property type="entry name" value="UPF0014_fam"/>
</dbReference>
<name>A0A4Q9V4A2_9ACTO</name>
<evidence type="ECO:0000256" key="3">
    <source>
        <dbReference type="ARBA" id="ARBA00022692"/>
    </source>
</evidence>
<evidence type="ECO:0000256" key="1">
    <source>
        <dbReference type="ARBA" id="ARBA00004141"/>
    </source>
</evidence>
<dbReference type="OrthoDB" id="3212530at2"/>
<dbReference type="PANTHER" id="PTHR30028:SF0">
    <property type="entry name" value="PROTEIN ALUMINUM SENSITIVE 3"/>
    <property type="match status" value="1"/>
</dbReference>
<feature type="transmembrane region" description="Helical" evidence="6">
    <location>
        <begin position="36"/>
        <end position="55"/>
    </location>
</feature>
<feature type="transmembrane region" description="Helical" evidence="6">
    <location>
        <begin position="89"/>
        <end position="107"/>
    </location>
</feature>
<keyword evidence="4 6" id="KW-1133">Transmembrane helix</keyword>
<sequence length="249" mass="25849">MNEFITTGIGLALMLGLILLLQLNSGVKAGFAPVWAAVRAIVQLAAIAVVMQGIFKKPVTASVFLLLMATVAIYTASKRLAGLPFGTKAACVSILCAASVCVTIVFACRMMEFTVSNLIAVGGIIIGNSMSAATLAGRNFLRTSRAQRGEIEGWFALGAQPKQAFAEVARTSIREMLIPNLDQTKNTGLVTLPGAFVGALVGGASPIQAARFQVVVLVGIMLAQTIVGVVATQILSRATVIVADAETAK</sequence>
<gene>
    <name evidence="7" type="ORF">EZJ44_01445</name>
</gene>
<comment type="subcellular location">
    <subcellularLocation>
        <location evidence="1">Membrane</location>
        <topology evidence="1">Multi-pass membrane protein</topology>
    </subcellularLocation>
</comment>
<dbReference type="AlphaFoldDB" id="A0A4Q9V4A2"/>
<evidence type="ECO:0000256" key="5">
    <source>
        <dbReference type="ARBA" id="ARBA00023136"/>
    </source>
</evidence>
<evidence type="ECO:0000313" key="7">
    <source>
        <dbReference type="EMBL" id="TBW23827.1"/>
    </source>
</evidence>
<evidence type="ECO:0000313" key="8">
    <source>
        <dbReference type="Proteomes" id="UP000293036"/>
    </source>
</evidence>
<keyword evidence="5 6" id="KW-0472">Membrane</keyword>